<feature type="transmembrane region" description="Helical" evidence="2">
    <location>
        <begin position="58"/>
        <end position="79"/>
    </location>
</feature>
<keyword evidence="2 3" id="KW-0812">Transmembrane</keyword>
<dbReference type="VEuPathDB" id="TriTrypDB:BSAL_56945"/>
<keyword evidence="2" id="KW-0472">Membrane</keyword>
<dbReference type="AlphaFoldDB" id="A0A0S4ISH8"/>
<reference evidence="4" key="1">
    <citation type="submission" date="2015-09" db="EMBL/GenBank/DDBJ databases">
        <authorList>
            <consortium name="Pathogen Informatics"/>
        </authorList>
    </citation>
    <scope>NUCLEOTIDE SEQUENCE [LARGE SCALE GENOMIC DNA]</scope>
    <source>
        <strain evidence="4">Lake Konstanz</strain>
    </source>
</reference>
<name>A0A0S4ISH8_BODSA</name>
<dbReference type="EMBL" id="CYKH01000206">
    <property type="protein sequence ID" value="CUE87350.1"/>
    <property type="molecule type" value="Genomic_DNA"/>
</dbReference>
<accession>A0A0S4ISH8</accession>
<feature type="region of interest" description="Disordered" evidence="1">
    <location>
        <begin position="1"/>
        <end position="43"/>
    </location>
</feature>
<gene>
    <name evidence="3" type="ORF">BSAL_56945</name>
</gene>
<protein>
    <submittedName>
        <fullName evidence="3">Transmembrane protein, putative</fullName>
    </submittedName>
</protein>
<evidence type="ECO:0000313" key="3">
    <source>
        <dbReference type="EMBL" id="CUE87350.1"/>
    </source>
</evidence>
<feature type="compositionally biased region" description="Polar residues" evidence="1">
    <location>
        <begin position="1"/>
        <end position="15"/>
    </location>
</feature>
<sequence length="119" mass="12987">MICSPSNVVVGTSSIHNKKTQGRGATAQKARSKETQTSHKQTRGTQCSRVCVSPTKKVQMLACVSDVGSVVFLVVCMYVCENASSIGPRMLLSLFFLSFLLLLEWCHTILSFAVFPLSK</sequence>
<evidence type="ECO:0000256" key="2">
    <source>
        <dbReference type="SAM" id="Phobius"/>
    </source>
</evidence>
<feature type="transmembrane region" description="Helical" evidence="2">
    <location>
        <begin position="91"/>
        <end position="115"/>
    </location>
</feature>
<keyword evidence="4" id="KW-1185">Reference proteome</keyword>
<evidence type="ECO:0000313" key="4">
    <source>
        <dbReference type="Proteomes" id="UP000051952"/>
    </source>
</evidence>
<keyword evidence="2" id="KW-1133">Transmembrane helix</keyword>
<proteinExistence type="predicted"/>
<evidence type="ECO:0000256" key="1">
    <source>
        <dbReference type="SAM" id="MobiDB-lite"/>
    </source>
</evidence>
<dbReference type="Proteomes" id="UP000051952">
    <property type="component" value="Unassembled WGS sequence"/>
</dbReference>
<organism evidence="3 4">
    <name type="scientific">Bodo saltans</name>
    <name type="common">Flagellated protozoan</name>
    <dbReference type="NCBI Taxonomy" id="75058"/>
    <lineage>
        <taxon>Eukaryota</taxon>
        <taxon>Discoba</taxon>
        <taxon>Euglenozoa</taxon>
        <taxon>Kinetoplastea</taxon>
        <taxon>Metakinetoplastina</taxon>
        <taxon>Eubodonida</taxon>
        <taxon>Bodonidae</taxon>
        <taxon>Bodo</taxon>
    </lineage>
</organism>